<dbReference type="SMART" id="SM00267">
    <property type="entry name" value="GGDEF"/>
    <property type="match status" value="1"/>
</dbReference>
<dbReference type="GO" id="GO:0052621">
    <property type="term" value="F:diguanylate cyclase activity"/>
    <property type="evidence" value="ECO:0007669"/>
    <property type="project" value="UniProtKB-EC"/>
</dbReference>
<comment type="catalytic activity">
    <reaction evidence="2">
        <text>2 GTP = 3',3'-c-di-GMP + 2 diphosphate</text>
        <dbReference type="Rhea" id="RHEA:24898"/>
        <dbReference type="ChEBI" id="CHEBI:33019"/>
        <dbReference type="ChEBI" id="CHEBI:37565"/>
        <dbReference type="ChEBI" id="CHEBI:58805"/>
        <dbReference type="EC" id="2.7.7.65"/>
    </reaction>
</comment>
<keyword evidence="3" id="KW-0472">Membrane</keyword>
<evidence type="ECO:0000259" key="4">
    <source>
        <dbReference type="PROSITE" id="PS50887"/>
    </source>
</evidence>
<evidence type="ECO:0000256" key="1">
    <source>
        <dbReference type="ARBA" id="ARBA00012528"/>
    </source>
</evidence>
<dbReference type="InterPro" id="IPR000160">
    <property type="entry name" value="GGDEF_dom"/>
</dbReference>
<dbReference type="EMBL" id="QJUP01000004">
    <property type="protein sequence ID" value="TBU98588.1"/>
    <property type="molecule type" value="Genomic_DNA"/>
</dbReference>
<dbReference type="PANTHER" id="PTHR45138">
    <property type="entry name" value="REGULATORY COMPONENTS OF SENSORY TRANSDUCTION SYSTEM"/>
    <property type="match status" value="1"/>
</dbReference>
<dbReference type="InterPro" id="IPR050469">
    <property type="entry name" value="Diguanylate_Cyclase"/>
</dbReference>
<dbReference type="InterPro" id="IPR029787">
    <property type="entry name" value="Nucleotide_cyclase"/>
</dbReference>
<dbReference type="EC" id="2.7.7.65" evidence="1"/>
<reference evidence="5 6" key="1">
    <citation type="submission" date="2018-06" db="EMBL/GenBank/DDBJ databases">
        <title>Three novel Pseudomonas species isolated from symptomatic oak.</title>
        <authorList>
            <person name="Bueno-Gonzalez V."/>
            <person name="Brady C."/>
        </authorList>
    </citation>
    <scope>NUCLEOTIDE SEQUENCE [LARGE SCALE GENOMIC DNA]</scope>
    <source>
        <strain evidence="5 6">P17C</strain>
    </source>
</reference>
<dbReference type="PANTHER" id="PTHR45138:SF9">
    <property type="entry name" value="DIGUANYLATE CYCLASE DGCM-RELATED"/>
    <property type="match status" value="1"/>
</dbReference>
<evidence type="ECO:0000313" key="6">
    <source>
        <dbReference type="Proteomes" id="UP000292639"/>
    </source>
</evidence>
<dbReference type="Proteomes" id="UP000292639">
    <property type="component" value="Unassembled WGS sequence"/>
</dbReference>
<dbReference type="Gene3D" id="3.30.70.270">
    <property type="match status" value="1"/>
</dbReference>
<gene>
    <name evidence="5" type="ORF">DNJ96_04945</name>
</gene>
<comment type="caution">
    <text evidence="5">The sequence shown here is derived from an EMBL/GenBank/DDBJ whole genome shotgun (WGS) entry which is preliminary data.</text>
</comment>
<dbReference type="InterPro" id="IPR043128">
    <property type="entry name" value="Rev_trsase/Diguanyl_cyclase"/>
</dbReference>
<dbReference type="AlphaFoldDB" id="A0A4Q9RBZ0"/>
<dbReference type="Pfam" id="PF00990">
    <property type="entry name" value="GGDEF"/>
    <property type="match status" value="1"/>
</dbReference>
<dbReference type="CDD" id="cd01949">
    <property type="entry name" value="GGDEF"/>
    <property type="match status" value="1"/>
</dbReference>
<keyword evidence="3" id="KW-0812">Transmembrane</keyword>
<evidence type="ECO:0000256" key="3">
    <source>
        <dbReference type="SAM" id="Phobius"/>
    </source>
</evidence>
<keyword evidence="3" id="KW-1133">Transmembrane helix</keyword>
<dbReference type="RefSeq" id="WP_131183720.1">
    <property type="nucleotide sequence ID" value="NZ_QJUO01000006.1"/>
</dbReference>
<dbReference type="NCBIfam" id="TIGR00254">
    <property type="entry name" value="GGDEF"/>
    <property type="match status" value="1"/>
</dbReference>
<dbReference type="SUPFAM" id="SSF55073">
    <property type="entry name" value="Nucleotide cyclase"/>
    <property type="match status" value="1"/>
</dbReference>
<sequence length="308" mass="34882">MKSFLRLHLFTLLGLVLAANLGLHIYLAAGQIKPWAAIKWLDVLGEGGSMLIWLAWLIMLLRARPAGRVTRLLASGLCCIAFSWWMDVLDEFIWLPEGALWDNWLENAPMPIGLLLMTFGIYHLHQEQQAISAQMSKRERLFREHRLFDRLTPLGSAQYLRQQLQMALEQSERDNLPLSLVVIDLDDFDAINQRYGQAEGDQVLQAVAQLLLLNLRPQDLLCRLAGDRFIALLPGTGERQARQLADELQQAVASLAHKSQRHGERLHLQASVAVAMALEETPEQLLKRLNLALARAKQRLEPVRDLAS</sequence>
<dbReference type="GO" id="GO:1902201">
    <property type="term" value="P:negative regulation of bacterial-type flagellum-dependent cell motility"/>
    <property type="evidence" value="ECO:0007669"/>
    <property type="project" value="TreeGrafter"/>
</dbReference>
<dbReference type="PROSITE" id="PS50887">
    <property type="entry name" value="GGDEF"/>
    <property type="match status" value="1"/>
</dbReference>
<evidence type="ECO:0000256" key="2">
    <source>
        <dbReference type="ARBA" id="ARBA00034247"/>
    </source>
</evidence>
<evidence type="ECO:0000313" key="5">
    <source>
        <dbReference type="EMBL" id="TBU98588.1"/>
    </source>
</evidence>
<dbReference type="GO" id="GO:0043709">
    <property type="term" value="P:cell adhesion involved in single-species biofilm formation"/>
    <property type="evidence" value="ECO:0007669"/>
    <property type="project" value="TreeGrafter"/>
</dbReference>
<feature type="transmembrane region" description="Helical" evidence="3">
    <location>
        <begin position="40"/>
        <end position="60"/>
    </location>
</feature>
<dbReference type="GO" id="GO:0005886">
    <property type="term" value="C:plasma membrane"/>
    <property type="evidence" value="ECO:0007669"/>
    <property type="project" value="TreeGrafter"/>
</dbReference>
<feature type="domain" description="GGDEF" evidence="4">
    <location>
        <begin position="176"/>
        <end position="308"/>
    </location>
</feature>
<organism evidence="5 6">
    <name type="scientific">Stutzerimonas kirkiae</name>
    <dbReference type="NCBI Taxonomy" id="2211392"/>
    <lineage>
        <taxon>Bacteria</taxon>
        <taxon>Pseudomonadati</taxon>
        <taxon>Pseudomonadota</taxon>
        <taxon>Gammaproteobacteria</taxon>
        <taxon>Pseudomonadales</taxon>
        <taxon>Pseudomonadaceae</taxon>
        <taxon>Stutzerimonas</taxon>
    </lineage>
</organism>
<name>A0A4Q9RBZ0_9GAMM</name>
<protein>
    <recommendedName>
        <fullName evidence="1">diguanylate cyclase</fullName>
        <ecNumber evidence="1">2.7.7.65</ecNumber>
    </recommendedName>
</protein>
<proteinExistence type="predicted"/>
<keyword evidence="6" id="KW-1185">Reference proteome</keyword>
<accession>A0A4Q9RBZ0</accession>